<comment type="cofactor">
    <cofactor evidence="1">
        <name>FAD</name>
        <dbReference type="ChEBI" id="CHEBI:57692"/>
    </cofactor>
</comment>
<evidence type="ECO:0000256" key="3">
    <source>
        <dbReference type="ARBA" id="ARBA00022827"/>
    </source>
</evidence>
<feature type="non-terminal residue" evidence="7">
    <location>
        <position position="1"/>
    </location>
</feature>
<keyword evidence="8" id="KW-1185">Reference proteome</keyword>
<comment type="caution">
    <text evidence="7">The sequence shown here is derived from an EMBL/GenBank/DDBJ whole genome shotgun (WGS) entry which is preliminary data.</text>
</comment>
<proteinExistence type="predicted"/>
<organism evidence="7 8">
    <name type="scientific">Haematococcus lacustris</name>
    <name type="common">Green alga</name>
    <name type="synonym">Haematococcus pluvialis</name>
    <dbReference type="NCBI Taxonomy" id="44745"/>
    <lineage>
        <taxon>Eukaryota</taxon>
        <taxon>Viridiplantae</taxon>
        <taxon>Chlorophyta</taxon>
        <taxon>core chlorophytes</taxon>
        <taxon>Chlorophyceae</taxon>
        <taxon>CS clade</taxon>
        <taxon>Chlamydomonadales</taxon>
        <taxon>Haematococcaceae</taxon>
        <taxon>Haematococcus</taxon>
    </lineage>
</organism>
<accession>A0A699ZA75</accession>
<dbReference type="InterPro" id="IPR036188">
    <property type="entry name" value="FAD/NAD-bd_sf"/>
</dbReference>
<gene>
    <name evidence="7" type="ORF">HaLaN_16480</name>
</gene>
<evidence type="ECO:0000256" key="5">
    <source>
        <dbReference type="ARBA" id="ARBA00023002"/>
    </source>
</evidence>
<dbReference type="InterPro" id="IPR055275">
    <property type="entry name" value="Ferredox_Rdtase"/>
</dbReference>
<keyword evidence="5" id="KW-0560">Oxidoreductase</keyword>
<sequence length="217" mass="22064">NVALDCARILLQPPARLQPTDIADHALAPGVGPGGGLSCVQHVHLVARRGPVQAACTPKELKELVAELGFIVHASAQQLTVSEADCAVLKASRSKRRVVDIIKQVLLDDAGSVRGLRVEVTHLITPPGASAPVAVGTGVYEDIDAQLVLVSIGYKSLPVAGAPFDAKSGTIPHRGGRVLQAVGGPLKAAAAGEEQGPQNGISRGGAADAGKSEGVTL</sequence>
<evidence type="ECO:0000313" key="8">
    <source>
        <dbReference type="Proteomes" id="UP000485058"/>
    </source>
</evidence>
<evidence type="ECO:0000256" key="6">
    <source>
        <dbReference type="SAM" id="MobiDB-lite"/>
    </source>
</evidence>
<keyword evidence="4" id="KW-0521">NADP</keyword>
<dbReference type="PANTHER" id="PTHR48467:SF1">
    <property type="entry name" value="GLUTAMATE SYNTHASE 1 [NADH], CHLOROPLASTIC-LIKE"/>
    <property type="match status" value="1"/>
</dbReference>
<dbReference type="EMBL" id="BLLF01001477">
    <property type="protein sequence ID" value="GFH19523.1"/>
    <property type="molecule type" value="Genomic_DNA"/>
</dbReference>
<protein>
    <submittedName>
        <fullName evidence="7">Ferredoxin--NADP+ reductase</fullName>
    </submittedName>
</protein>
<dbReference type="SUPFAM" id="SSF51905">
    <property type="entry name" value="FAD/NAD(P)-binding domain"/>
    <property type="match status" value="1"/>
</dbReference>
<feature type="region of interest" description="Disordered" evidence="6">
    <location>
        <begin position="188"/>
        <end position="217"/>
    </location>
</feature>
<evidence type="ECO:0000256" key="4">
    <source>
        <dbReference type="ARBA" id="ARBA00022857"/>
    </source>
</evidence>
<evidence type="ECO:0000313" key="7">
    <source>
        <dbReference type="EMBL" id="GFH19523.1"/>
    </source>
</evidence>
<reference evidence="7 8" key="1">
    <citation type="submission" date="2020-02" db="EMBL/GenBank/DDBJ databases">
        <title>Draft genome sequence of Haematococcus lacustris strain NIES-144.</title>
        <authorList>
            <person name="Morimoto D."/>
            <person name="Nakagawa S."/>
            <person name="Yoshida T."/>
            <person name="Sawayama S."/>
        </authorList>
    </citation>
    <scope>NUCLEOTIDE SEQUENCE [LARGE SCALE GENOMIC DNA]</scope>
    <source>
        <strain evidence="7 8">NIES-144</strain>
    </source>
</reference>
<evidence type="ECO:0000256" key="2">
    <source>
        <dbReference type="ARBA" id="ARBA00022630"/>
    </source>
</evidence>
<feature type="non-terminal residue" evidence="7">
    <location>
        <position position="217"/>
    </location>
</feature>
<keyword evidence="3" id="KW-0274">FAD</keyword>
<keyword evidence="2" id="KW-0285">Flavoprotein</keyword>
<dbReference type="Proteomes" id="UP000485058">
    <property type="component" value="Unassembled WGS sequence"/>
</dbReference>
<name>A0A699ZA75_HAELA</name>
<dbReference type="Gene3D" id="3.50.50.60">
    <property type="entry name" value="FAD/NAD(P)-binding domain"/>
    <property type="match status" value="1"/>
</dbReference>
<dbReference type="AlphaFoldDB" id="A0A699ZA75"/>
<dbReference type="PANTHER" id="PTHR48467">
    <property type="entry name" value="GLUTAMATE SYNTHASE 1 [NADH], CHLOROPLASTIC-LIKE"/>
    <property type="match status" value="1"/>
</dbReference>
<evidence type="ECO:0000256" key="1">
    <source>
        <dbReference type="ARBA" id="ARBA00001974"/>
    </source>
</evidence>
<dbReference type="GO" id="GO:0016491">
    <property type="term" value="F:oxidoreductase activity"/>
    <property type="evidence" value="ECO:0007669"/>
    <property type="project" value="UniProtKB-KW"/>
</dbReference>